<sequence length="356" mass="37411">MTPVRLKVAVLYNAPVLPPEHPDAVSESDVVEVAQAVAAGLDENGFESTLLAASPPVVDVLLELDRLGPDVVFNLIEGFGGSTAAATHMTGLLELAGYPYTGSPLEALAFCVSKGRAKCLLRGAGLPTAPGFVLDPGESVPRWDWPGPALIKPDAEDGSLGIDQASVVCDWNSACDRVAWIRATYGGSVLVEAYLPGPEYNVGVLALPDPVALPVAEVVYQPTDGTWPILTYTAKWSVGSAEDRASPVSCPARIERELSEQLARLAVAAFKVTGCRDYARVDLRLDGRGEPMILEVNPNPDIGPTAGWARALRVSGRAYPATLAALARQAVERARSIGLPLRAPGLGNRGRGSSTS</sequence>
<evidence type="ECO:0000256" key="1">
    <source>
        <dbReference type="ARBA" id="ARBA00010871"/>
    </source>
</evidence>
<dbReference type="GO" id="GO:0008716">
    <property type="term" value="F:D-alanine-D-alanine ligase activity"/>
    <property type="evidence" value="ECO:0007669"/>
    <property type="project" value="InterPro"/>
</dbReference>
<dbReference type="Pfam" id="PF07478">
    <property type="entry name" value="Dala_Dala_lig_C"/>
    <property type="match status" value="1"/>
</dbReference>
<evidence type="ECO:0000259" key="5">
    <source>
        <dbReference type="PROSITE" id="PS50975"/>
    </source>
</evidence>
<organism evidence="6">
    <name type="scientific">Singulisphaera sp. Ch08</name>
    <dbReference type="NCBI Taxonomy" id="3120278"/>
    <lineage>
        <taxon>Bacteria</taxon>
        <taxon>Pseudomonadati</taxon>
        <taxon>Planctomycetota</taxon>
        <taxon>Planctomycetia</taxon>
        <taxon>Isosphaerales</taxon>
        <taxon>Isosphaeraceae</taxon>
        <taxon>Singulisphaera</taxon>
    </lineage>
</organism>
<dbReference type="AlphaFoldDB" id="A0AAU7CSI8"/>
<protein>
    <submittedName>
        <fullName evidence="6">D-alanine--D-alanine ligase</fullName>
    </submittedName>
</protein>
<dbReference type="Gene3D" id="3.40.50.20">
    <property type="match status" value="1"/>
</dbReference>
<keyword evidence="4" id="KW-0547">Nucleotide-binding</keyword>
<keyword evidence="2 6" id="KW-0436">Ligase</keyword>
<dbReference type="InterPro" id="IPR016185">
    <property type="entry name" value="PreATP-grasp_dom_sf"/>
</dbReference>
<dbReference type="InterPro" id="IPR011095">
    <property type="entry name" value="Dala_Dala_lig_C"/>
</dbReference>
<gene>
    <name evidence="6" type="ORF">V5E97_18730</name>
</gene>
<accession>A0AAU7CSI8</accession>
<dbReference type="PANTHER" id="PTHR23132:SF23">
    <property type="entry name" value="D-ALANINE--D-ALANINE LIGASE B"/>
    <property type="match status" value="1"/>
</dbReference>
<comment type="similarity">
    <text evidence="1">Belongs to the D-alanine--D-alanine ligase family.</text>
</comment>
<evidence type="ECO:0000256" key="3">
    <source>
        <dbReference type="ARBA" id="ARBA00023316"/>
    </source>
</evidence>
<reference evidence="6" key="1">
    <citation type="submission" date="2024-05" db="EMBL/GenBank/DDBJ databases">
        <title>Planctomycetes of the genus Singulisphaera possess chitinolytic capabilities.</title>
        <authorList>
            <person name="Ivanova A."/>
        </authorList>
    </citation>
    <scope>NUCLEOTIDE SEQUENCE</scope>
    <source>
        <strain evidence="6">Ch08T</strain>
    </source>
</reference>
<dbReference type="PANTHER" id="PTHR23132">
    <property type="entry name" value="D-ALANINE--D-ALANINE LIGASE"/>
    <property type="match status" value="1"/>
</dbReference>
<dbReference type="SUPFAM" id="SSF56059">
    <property type="entry name" value="Glutathione synthetase ATP-binding domain-like"/>
    <property type="match status" value="1"/>
</dbReference>
<dbReference type="GO" id="GO:0005524">
    <property type="term" value="F:ATP binding"/>
    <property type="evidence" value="ECO:0007669"/>
    <property type="project" value="UniProtKB-UniRule"/>
</dbReference>
<feature type="domain" description="ATP-grasp" evidence="5">
    <location>
        <begin position="118"/>
        <end position="328"/>
    </location>
</feature>
<evidence type="ECO:0000256" key="4">
    <source>
        <dbReference type="PROSITE-ProRule" id="PRU00409"/>
    </source>
</evidence>
<evidence type="ECO:0000313" key="6">
    <source>
        <dbReference type="EMBL" id="XBH07989.1"/>
    </source>
</evidence>
<keyword evidence="4" id="KW-0067">ATP-binding</keyword>
<evidence type="ECO:0000256" key="2">
    <source>
        <dbReference type="ARBA" id="ARBA00022598"/>
    </source>
</evidence>
<dbReference type="Gene3D" id="3.30.470.20">
    <property type="entry name" value="ATP-grasp fold, B domain"/>
    <property type="match status" value="1"/>
</dbReference>
<dbReference type="SUPFAM" id="SSF52440">
    <property type="entry name" value="PreATP-grasp domain"/>
    <property type="match status" value="1"/>
</dbReference>
<dbReference type="PROSITE" id="PS50975">
    <property type="entry name" value="ATP_GRASP"/>
    <property type="match status" value="1"/>
</dbReference>
<proteinExistence type="inferred from homology"/>
<keyword evidence="3" id="KW-0961">Cell wall biogenesis/degradation</keyword>
<dbReference type="GO" id="GO:0046872">
    <property type="term" value="F:metal ion binding"/>
    <property type="evidence" value="ECO:0007669"/>
    <property type="project" value="InterPro"/>
</dbReference>
<name>A0AAU7CSI8_9BACT</name>
<dbReference type="EMBL" id="CP155447">
    <property type="protein sequence ID" value="XBH07989.1"/>
    <property type="molecule type" value="Genomic_DNA"/>
</dbReference>
<dbReference type="InterPro" id="IPR011761">
    <property type="entry name" value="ATP-grasp"/>
</dbReference>
<dbReference type="GO" id="GO:0071555">
    <property type="term" value="P:cell wall organization"/>
    <property type="evidence" value="ECO:0007669"/>
    <property type="project" value="UniProtKB-KW"/>
</dbReference>
<dbReference type="RefSeq" id="WP_406700827.1">
    <property type="nucleotide sequence ID" value="NZ_CP155447.1"/>
</dbReference>